<reference evidence="1 2" key="1">
    <citation type="submission" date="2019-02" db="EMBL/GenBank/DDBJ databases">
        <title>Genome sequence of the sea-ice species Brumimicrobium glaciale.</title>
        <authorList>
            <person name="Bowman J.P."/>
        </authorList>
    </citation>
    <scope>NUCLEOTIDE SEQUENCE [LARGE SCALE GENOMIC DNA]</scope>
    <source>
        <strain evidence="1 2">IC156</strain>
    </source>
</reference>
<dbReference type="AlphaFoldDB" id="A0A4Q4KHW1"/>
<comment type="caution">
    <text evidence="1">The sequence shown here is derived from an EMBL/GenBank/DDBJ whole genome shotgun (WGS) entry which is preliminary data.</text>
</comment>
<name>A0A4Q4KHW1_9FLAO</name>
<dbReference type="RefSeq" id="WP_130094546.1">
    <property type="nucleotide sequence ID" value="NZ_SETE01000006.1"/>
</dbReference>
<keyword evidence="2" id="KW-1185">Reference proteome</keyword>
<evidence type="ECO:0000313" key="1">
    <source>
        <dbReference type="EMBL" id="RYM32438.1"/>
    </source>
</evidence>
<protein>
    <recommendedName>
        <fullName evidence="3">RHS repeat protein</fullName>
    </recommendedName>
</protein>
<dbReference type="OrthoDB" id="698211at2"/>
<accession>A0A4Q4KHW1</accession>
<dbReference type="Proteomes" id="UP000293952">
    <property type="component" value="Unassembled WGS sequence"/>
</dbReference>
<sequence>MKSYISQLSFVLILVLTFSSPFTSYGQLIDNANGKVFTNRPFFNEDVIRMKGIKSISGKEIHYKLGDKPRDTEYFKSYIFNEKGQLTQQFESVELTIEADTLITYFDYDDNGNILAIRQRDNYGNYAYFYEYDEKGRVTNEEYRRELSSFPIKTPDFILGKRFIASSERSTYEDFDGVQKRTFYNNDFPYKSIITQYNKKGLIIEEVERLERMPGSKTTQYHYNRKSEIDSITVRSSIVGFQNRSFVYGYDKLGNLVKKEEFKNGDYVMQYQVLYDEETLLIDDVLVQHISSDFIKVLELRRYAYH</sequence>
<gene>
    <name evidence="1" type="ORF">ERX46_14265</name>
</gene>
<dbReference type="Gene3D" id="2.180.10.10">
    <property type="entry name" value="RHS repeat-associated core"/>
    <property type="match status" value="1"/>
</dbReference>
<evidence type="ECO:0000313" key="2">
    <source>
        <dbReference type="Proteomes" id="UP000293952"/>
    </source>
</evidence>
<evidence type="ECO:0008006" key="3">
    <source>
        <dbReference type="Google" id="ProtNLM"/>
    </source>
</evidence>
<proteinExistence type="predicted"/>
<organism evidence="1 2">
    <name type="scientific">Brumimicrobium glaciale</name>
    <dbReference type="NCBI Taxonomy" id="200475"/>
    <lineage>
        <taxon>Bacteria</taxon>
        <taxon>Pseudomonadati</taxon>
        <taxon>Bacteroidota</taxon>
        <taxon>Flavobacteriia</taxon>
        <taxon>Flavobacteriales</taxon>
        <taxon>Crocinitomicaceae</taxon>
        <taxon>Brumimicrobium</taxon>
    </lineage>
</organism>
<dbReference type="EMBL" id="SETE01000006">
    <property type="protein sequence ID" value="RYM32438.1"/>
    <property type="molecule type" value="Genomic_DNA"/>
</dbReference>